<protein>
    <recommendedName>
        <fullName evidence="12">DNA topoisomerase 1</fullName>
        <ecNumber evidence="12">5.6.2.1</ecNumber>
    </recommendedName>
    <alternativeName>
        <fullName evidence="12">DNA topoisomerase I</fullName>
    </alternativeName>
</protein>
<evidence type="ECO:0000256" key="10">
    <source>
        <dbReference type="ARBA" id="ARBA00023125"/>
    </source>
</evidence>
<dbReference type="CDD" id="cd03362">
    <property type="entry name" value="TOPRIM_TopoIA_TopoIII"/>
    <property type="match status" value="1"/>
</dbReference>
<keyword evidence="17" id="KW-1185">Reference proteome</keyword>
<keyword evidence="9 12" id="KW-0799">Topoisomerase</keyword>
<evidence type="ECO:0000256" key="6">
    <source>
        <dbReference type="ARBA" id="ARBA00022771"/>
    </source>
</evidence>
<dbReference type="EMBL" id="LLYW01000050">
    <property type="protein sequence ID" value="KUH31682.1"/>
    <property type="molecule type" value="Genomic_DNA"/>
</dbReference>
<dbReference type="GO" id="GO:0005694">
    <property type="term" value="C:chromosome"/>
    <property type="evidence" value="ECO:0007669"/>
    <property type="project" value="InterPro"/>
</dbReference>
<comment type="caution">
    <text evidence="16">The sequence shown here is derived from an EMBL/GenBank/DDBJ whole genome shotgun (WGS) entry which is preliminary data.</text>
</comment>
<dbReference type="Pfam" id="PF01751">
    <property type="entry name" value="Toprim"/>
    <property type="match status" value="1"/>
</dbReference>
<dbReference type="Pfam" id="PF01396">
    <property type="entry name" value="Zn_ribbon_Top1"/>
    <property type="match status" value="1"/>
</dbReference>
<dbReference type="NCBIfam" id="TIGR01057">
    <property type="entry name" value="topA_arch"/>
    <property type="match status" value="1"/>
</dbReference>
<dbReference type="InterPro" id="IPR013825">
    <property type="entry name" value="Topo_IA_cen_sub2"/>
</dbReference>
<dbReference type="PRINTS" id="PR00417">
    <property type="entry name" value="PRTPISMRASEI"/>
</dbReference>
<evidence type="ECO:0000256" key="13">
    <source>
        <dbReference type="SAM" id="MobiDB-lite"/>
    </source>
</evidence>
<proteinExistence type="inferred from homology"/>
<dbReference type="GO" id="GO:0003677">
    <property type="term" value="F:DNA binding"/>
    <property type="evidence" value="ECO:0007669"/>
    <property type="project" value="UniProtKB-KW"/>
</dbReference>
<dbReference type="AlphaFoldDB" id="A0A117IT52"/>
<sequence length="716" mass="80928">MVTLIIAEKPNVARKIAYALAEGKPVRKTIGKVGYYEFTRDGKRIIVAPAVGHLFSLAPKVKTYGYPIFDIGWVPVYVAEKGKSYAKDYIKALAAVAKQADEFVVACDYDTEGEVIGYTALKYACGVDPARAKRMKFSALTKKDLLKAWYNLEPTINFGMADAGIARHVLDWYWGVNLSRALTSAIKRASGKWQVLSTGRVQGPTLKFLVDREKEIQNFKPTPYWVIKMLLEKNGEQYTAVYEKERILDENEAKRIVEEAKKGPAFVERVEVKQQKRNPPVPFDLGTLQREAYSAFGYSPKKTLEIAQKLYEKGLQSYPRTSSQKLPKNLNFRSILQNLAKLPEYKPFAHELLGKERLKPVEGKKDDPAHPAIYPTGELPKPGDLTKDEQNIYDLVVRRFLALFMEPAVREIMKVILNSNSHRFILGGARTVKEGWLKVYGRYVKFDEVILPAFKEGEPVKVIQIKREKKKTKPPARYSPAAVIKRMEDLGIGTKATRAQILETLYSRGYIEGKRKIKVTPLGMRVVEALEKNVPDIVSVELTKAFEEKMEEIMAGKADREGVIEESKNQLIKILQVFKERELDIGKMLMETTGTGATTSKTAARKAGTVKELSEEEEKAVKKAVDKGERRKEPLVVGKCPKCGGDLVVRYNRKTGKRFVGCSNWPKCNVTYPLLQRGEIIPTNKTCCGGAPVVKIREKGREYEICVDMNCRDWKR</sequence>
<evidence type="ECO:0000256" key="8">
    <source>
        <dbReference type="ARBA" id="ARBA00022842"/>
    </source>
</evidence>
<keyword evidence="10 12" id="KW-0238">DNA-binding</keyword>
<evidence type="ECO:0000313" key="17">
    <source>
        <dbReference type="Proteomes" id="UP000053462"/>
    </source>
</evidence>
<dbReference type="GO" id="GO:0006310">
    <property type="term" value="P:DNA recombination"/>
    <property type="evidence" value="ECO:0007669"/>
    <property type="project" value="TreeGrafter"/>
</dbReference>
<dbReference type="InterPro" id="IPR013497">
    <property type="entry name" value="Topo_IA_cen"/>
</dbReference>
<feature type="domain" description="Toprim" evidence="14">
    <location>
        <begin position="2"/>
        <end position="142"/>
    </location>
</feature>
<comment type="catalytic activity">
    <reaction evidence="1 12">
        <text>ATP-independent breakage of single-stranded DNA, followed by passage and rejoining.</text>
        <dbReference type="EC" id="5.6.2.1"/>
    </reaction>
</comment>
<dbReference type="OrthoDB" id="30963at2157"/>
<feature type="region of interest" description="Interaction with DNA" evidence="12">
    <location>
        <begin position="197"/>
        <end position="202"/>
    </location>
</feature>
<evidence type="ECO:0000256" key="4">
    <source>
        <dbReference type="ARBA" id="ARBA00022723"/>
    </source>
</evidence>
<feature type="site" description="Interaction with DNA" evidence="12">
    <location>
        <position position="320"/>
    </location>
</feature>
<feature type="site" description="Interaction with DNA" evidence="12">
    <location>
        <position position="167"/>
    </location>
</feature>
<dbReference type="GO" id="GO:0006265">
    <property type="term" value="P:DNA topological change"/>
    <property type="evidence" value="ECO:0007669"/>
    <property type="project" value="UniProtKB-UniRule"/>
</dbReference>
<evidence type="ECO:0000256" key="3">
    <source>
        <dbReference type="ARBA" id="ARBA00009446"/>
    </source>
</evidence>
<feature type="site" description="Interaction with DNA" evidence="12">
    <location>
        <position position="53"/>
    </location>
</feature>
<dbReference type="FunFam" id="1.10.460.10:FF:000018">
    <property type="entry name" value="DNA topoisomerase 1"/>
    <property type="match status" value="1"/>
</dbReference>
<feature type="site" description="Interaction with DNA" evidence="12">
    <location>
        <position position="508"/>
    </location>
</feature>
<keyword evidence="5" id="KW-0677">Repeat</keyword>
<dbReference type="GO" id="GO:0003917">
    <property type="term" value="F:DNA topoisomerase type I (single strand cut, ATP-independent) activity"/>
    <property type="evidence" value="ECO:0007669"/>
    <property type="project" value="UniProtKB-UniRule"/>
</dbReference>
<evidence type="ECO:0000259" key="15">
    <source>
        <dbReference type="PROSITE" id="PS52039"/>
    </source>
</evidence>
<evidence type="ECO:0000256" key="2">
    <source>
        <dbReference type="ARBA" id="ARBA00001946"/>
    </source>
</evidence>
<dbReference type="SMART" id="SM00493">
    <property type="entry name" value="TOPRIM"/>
    <property type="match status" value="1"/>
</dbReference>
<evidence type="ECO:0000256" key="7">
    <source>
        <dbReference type="ARBA" id="ARBA00022833"/>
    </source>
</evidence>
<dbReference type="Gene3D" id="1.10.290.10">
    <property type="entry name" value="Topoisomerase I, domain 4"/>
    <property type="match status" value="1"/>
</dbReference>
<dbReference type="HAMAP" id="MF_00952">
    <property type="entry name" value="Topoisom_1_prok"/>
    <property type="match status" value="1"/>
</dbReference>
<dbReference type="InterPro" id="IPR013498">
    <property type="entry name" value="Topo_IA_Znf"/>
</dbReference>
<dbReference type="PROSITE" id="PS50880">
    <property type="entry name" value="TOPRIM"/>
    <property type="match status" value="1"/>
</dbReference>
<dbReference type="InterPro" id="IPR003602">
    <property type="entry name" value="Topo_IA_DNA-bd_dom"/>
</dbReference>
<keyword evidence="4" id="KW-0479">Metal-binding</keyword>
<dbReference type="GO" id="GO:0008270">
    <property type="term" value="F:zinc ion binding"/>
    <property type="evidence" value="ECO:0007669"/>
    <property type="project" value="UniProtKB-KW"/>
</dbReference>
<comment type="caution">
    <text evidence="12">Lacks conserved residue(s) required for the propagation of feature annotation.</text>
</comment>
<dbReference type="InterPro" id="IPR034144">
    <property type="entry name" value="TOPRIM_TopoIII"/>
</dbReference>
<dbReference type="Gene3D" id="3.40.50.140">
    <property type="match status" value="1"/>
</dbReference>
<dbReference type="FunFam" id="1.10.290.10:FF:000003">
    <property type="entry name" value="DNA topoisomerase"/>
    <property type="match status" value="1"/>
</dbReference>
<comment type="function">
    <text evidence="12">Releases the supercoiling and torsional tension of DNA, which is introduced during the DNA replication and transcription, by transiently cleaving and rejoining one strand of the DNA duplex. Introduces a single-strand break via transesterification at a target site in duplex DNA. The scissile phosphodiester is attacked by the catalytic tyrosine of the enzyme, resulting in the formation of a DNA-(5'-phosphotyrosyl)-enzyme intermediate and the expulsion of a 3'-OH DNA strand. The free DNA strand then undergoes passage around the unbroken strand, thus removing DNA supercoils. Finally, in the religation step, the DNA 3'-OH attacks the covalent intermediate to expel the active-site tyrosine and restore the DNA phosphodiester backbone.</text>
</comment>
<evidence type="ECO:0000256" key="1">
    <source>
        <dbReference type="ARBA" id="ARBA00000213"/>
    </source>
</evidence>
<dbReference type="InterPro" id="IPR013826">
    <property type="entry name" value="Topo_IA_cen_sub3"/>
</dbReference>
<dbReference type="SMART" id="SM00437">
    <property type="entry name" value="TOP1Ac"/>
    <property type="match status" value="1"/>
</dbReference>
<dbReference type="Gene3D" id="1.10.460.10">
    <property type="entry name" value="Topoisomerase I, domain 2"/>
    <property type="match status" value="1"/>
</dbReference>
<gene>
    <name evidence="12" type="primary">topA</name>
    <name evidence="16" type="ORF">APY94_12115</name>
</gene>
<dbReference type="InterPro" id="IPR023405">
    <property type="entry name" value="Topo_IA_core_domain"/>
</dbReference>
<evidence type="ECO:0000313" key="16">
    <source>
        <dbReference type="EMBL" id="KUH31682.1"/>
    </source>
</evidence>
<evidence type="ECO:0000256" key="11">
    <source>
        <dbReference type="ARBA" id="ARBA00023235"/>
    </source>
</evidence>
<feature type="domain" description="Topo IA-type catalytic" evidence="15">
    <location>
        <begin position="157"/>
        <end position="575"/>
    </location>
</feature>
<dbReference type="InterPro" id="IPR006171">
    <property type="entry name" value="TOPRIM_dom"/>
</dbReference>
<accession>A0A117IT52</accession>
<keyword evidence="7" id="KW-0862">Zinc</keyword>
<dbReference type="SUPFAM" id="SSF57783">
    <property type="entry name" value="Zinc beta-ribbon"/>
    <property type="match status" value="1"/>
</dbReference>
<dbReference type="SMART" id="SM00436">
    <property type="entry name" value="TOP1Bc"/>
    <property type="match status" value="1"/>
</dbReference>
<comment type="subunit">
    <text evidence="12">Monomer.</text>
</comment>
<keyword evidence="11 12" id="KW-0413">Isomerase</keyword>
<dbReference type="PANTHER" id="PTHR11390">
    <property type="entry name" value="PROKARYOTIC DNA TOPOISOMERASE"/>
    <property type="match status" value="1"/>
</dbReference>
<reference evidence="16 17" key="1">
    <citation type="submission" date="2015-10" db="EMBL/GenBank/DDBJ databases">
        <title>Draft genome sequence of Thermococcus celericrescens strain DSM 17994.</title>
        <authorList>
            <person name="Hong S.-J."/>
            <person name="Park C.-E."/>
            <person name="Shin J.-H."/>
        </authorList>
    </citation>
    <scope>NUCLEOTIDE SEQUENCE [LARGE SCALE GENOMIC DNA]</scope>
    <source>
        <strain evidence="16 17">DSM 17994</strain>
    </source>
</reference>
<dbReference type="STRING" id="227598.APY94_12115"/>
<organism evidence="16 17">
    <name type="scientific">Thermococcus celericrescens</name>
    <dbReference type="NCBI Taxonomy" id="227598"/>
    <lineage>
        <taxon>Archaea</taxon>
        <taxon>Methanobacteriati</taxon>
        <taxon>Methanobacteriota</taxon>
        <taxon>Thermococci</taxon>
        <taxon>Thermococcales</taxon>
        <taxon>Thermococcaceae</taxon>
        <taxon>Thermococcus</taxon>
    </lineage>
</organism>
<dbReference type="Proteomes" id="UP000053462">
    <property type="component" value="Unassembled WGS sequence"/>
</dbReference>
<dbReference type="SUPFAM" id="SSF56712">
    <property type="entry name" value="Prokaryotic type I DNA topoisomerase"/>
    <property type="match status" value="1"/>
</dbReference>
<dbReference type="InterPro" id="IPR000380">
    <property type="entry name" value="Topo_IA"/>
</dbReference>
<dbReference type="InterPro" id="IPR005739">
    <property type="entry name" value="TopoI_arch"/>
</dbReference>
<dbReference type="EC" id="5.6.2.1" evidence="12"/>
<dbReference type="NCBIfam" id="NF004438">
    <property type="entry name" value="PRK05776.1"/>
    <property type="match status" value="1"/>
</dbReference>
<evidence type="ECO:0000256" key="9">
    <source>
        <dbReference type="ARBA" id="ARBA00023029"/>
    </source>
</evidence>
<dbReference type="Gene3D" id="3.30.65.10">
    <property type="entry name" value="Bacterial Topoisomerase I, domain 1"/>
    <property type="match status" value="1"/>
</dbReference>
<keyword evidence="8" id="KW-0460">Magnesium</keyword>
<dbReference type="GO" id="GO:0006281">
    <property type="term" value="P:DNA repair"/>
    <property type="evidence" value="ECO:0007669"/>
    <property type="project" value="TreeGrafter"/>
</dbReference>
<feature type="active site" description="O-(5'-phospho-DNA)-tyrosine intermediate" evidence="12">
    <location>
        <position position="318"/>
    </location>
</feature>
<evidence type="ECO:0000256" key="12">
    <source>
        <dbReference type="HAMAP-Rule" id="MF_00952"/>
    </source>
</evidence>
<dbReference type="PROSITE" id="PS52039">
    <property type="entry name" value="TOPO_IA_2"/>
    <property type="match status" value="1"/>
</dbReference>
<comment type="similarity">
    <text evidence="3 12">Belongs to the type IA topoisomerase family.</text>
</comment>
<dbReference type="InterPro" id="IPR013824">
    <property type="entry name" value="Topo_IA_cen_sub1"/>
</dbReference>
<keyword evidence="6" id="KW-0863">Zinc-finger</keyword>
<feature type="site" description="Interaction with DNA" evidence="12">
    <location>
        <position position="171"/>
    </location>
</feature>
<dbReference type="InterPro" id="IPR003601">
    <property type="entry name" value="Topo_IA_2"/>
</dbReference>
<feature type="region of interest" description="Disordered" evidence="13">
    <location>
        <begin position="361"/>
        <end position="381"/>
    </location>
</feature>
<evidence type="ECO:0000256" key="5">
    <source>
        <dbReference type="ARBA" id="ARBA00022737"/>
    </source>
</evidence>
<dbReference type="CDD" id="cd00186">
    <property type="entry name" value="TOP1Ac"/>
    <property type="match status" value="1"/>
</dbReference>
<comment type="cofactor">
    <cofactor evidence="2">
        <name>Mg(2+)</name>
        <dbReference type="ChEBI" id="CHEBI:18420"/>
    </cofactor>
</comment>
<dbReference type="RefSeq" id="WP_058939867.1">
    <property type="nucleotide sequence ID" value="NZ_LLYW01000050.1"/>
</dbReference>
<dbReference type="InterPro" id="IPR028612">
    <property type="entry name" value="Topoisom_1_IA"/>
</dbReference>
<dbReference type="Gene3D" id="2.70.20.10">
    <property type="entry name" value="Topoisomerase I, domain 3"/>
    <property type="match status" value="1"/>
</dbReference>
<evidence type="ECO:0000259" key="14">
    <source>
        <dbReference type="PROSITE" id="PS50880"/>
    </source>
</evidence>
<name>A0A117IT52_9EURY</name>
<dbReference type="PANTHER" id="PTHR11390:SF26">
    <property type="entry name" value="DNA TOPOISOMERASE 1"/>
    <property type="match status" value="1"/>
</dbReference>
<dbReference type="FunFam" id="3.40.50.140:FF:000006">
    <property type="entry name" value="DNA topoisomerase I"/>
    <property type="match status" value="1"/>
</dbReference>
<dbReference type="Pfam" id="PF01131">
    <property type="entry name" value="Topoisom_bac"/>
    <property type="match status" value="1"/>
</dbReference>